<sequence length="308" mass="33068">MDLSIHVQASGMTAAFALCLDVLPHQITAMAHVTSILQMCISYMESRPAQVEAQKELKAHMDRVSFIQKKILRKKRNSVVSQGRAVRPLPAILGSENENGSEREADGSQDSFSKEQRQMGEETPAGEHSDDDQTRPIIRTGKKSQAALLGDSEAVSGANRPHFDEPELFNGEPTPGRDSQEPLASSKSFDGGHLPPIPGEVRPPPEVAPQLPQAEEGESSPSGSVKLRAGKCNTAPAKMTAEVEVAEQAKKVKKKKARTTFAWLQTLVPSQMAVWRGSSSKEVCGAVQAATASSELGPIGNFSPVPSR</sequence>
<comment type="caution">
    <text evidence="2">The sequence shown here is derived from an EMBL/GenBank/DDBJ whole genome shotgun (WGS) entry which is preliminary data.</text>
</comment>
<dbReference type="EMBL" id="CAMXCT010005534">
    <property type="protein sequence ID" value="CAI4012587.1"/>
    <property type="molecule type" value="Genomic_DNA"/>
</dbReference>
<dbReference type="EMBL" id="CAMXCT020005534">
    <property type="protein sequence ID" value="CAL1165962.1"/>
    <property type="molecule type" value="Genomic_DNA"/>
</dbReference>
<reference evidence="3" key="2">
    <citation type="submission" date="2024-04" db="EMBL/GenBank/DDBJ databases">
        <authorList>
            <person name="Chen Y."/>
            <person name="Shah S."/>
            <person name="Dougan E. K."/>
            <person name="Thang M."/>
            <person name="Chan C."/>
        </authorList>
    </citation>
    <scope>NUCLEOTIDE SEQUENCE [LARGE SCALE GENOMIC DNA]</scope>
</reference>
<evidence type="ECO:0000313" key="4">
    <source>
        <dbReference type="Proteomes" id="UP001152797"/>
    </source>
</evidence>
<evidence type="ECO:0000313" key="3">
    <source>
        <dbReference type="EMBL" id="CAL1165962.1"/>
    </source>
</evidence>
<organism evidence="2">
    <name type="scientific">Cladocopium goreaui</name>
    <dbReference type="NCBI Taxonomy" id="2562237"/>
    <lineage>
        <taxon>Eukaryota</taxon>
        <taxon>Sar</taxon>
        <taxon>Alveolata</taxon>
        <taxon>Dinophyceae</taxon>
        <taxon>Suessiales</taxon>
        <taxon>Symbiodiniaceae</taxon>
        <taxon>Cladocopium</taxon>
    </lineage>
</organism>
<accession>A0A9P1DNF5</accession>
<evidence type="ECO:0000313" key="2">
    <source>
        <dbReference type="EMBL" id="CAI4012587.1"/>
    </source>
</evidence>
<proteinExistence type="predicted"/>
<dbReference type="Proteomes" id="UP001152797">
    <property type="component" value="Unassembled WGS sequence"/>
</dbReference>
<reference evidence="2" key="1">
    <citation type="submission" date="2022-10" db="EMBL/GenBank/DDBJ databases">
        <authorList>
            <person name="Chen Y."/>
            <person name="Dougan E. K."/>
            <person name="Chan C."/>
            <person name="Rhodes N."/>
            <person name="Thang M."/>
        </authorList>
    </citation>
    <scope>NUCLEOTIDE SEQUENCE</scope>
</reference>
<keyword evidence="4" id="KW-1185">Reference proteome</keyword>
<feature type="compositionally biased region" description="Pro residues" evidence="1">
    <location>
        <begin position="195"/>
        <end position="207"/>
    </location>
</feature>
<dbReference type="OrthoDB" id="10303075at2759"/>
<feature type="compositionally biased region" description="Basic and acidic residues" evidence="1">
    <location>
        <begin position="100"/>
        <end position="134"/>
    </location>
</feature>
<protein>
    <submittedName>
        <fullName evidence="2">Uncharacterized protein</fullName>
    </submittedName>
</protein>
<evidence type="ECO:0000256" key="1">
    <source>
        <dbReference type="SAM" id="MobiDB-lite"/>
    </source>
</evidence>
<dbReference type="EMBL" id="CAMXCT030005534">
    <property type="protein sequence ID" value="CAL4799899.1"/>
    <property type="molecule type" value="Genomic_DNA"/>
</dbReference>
<name>A0A9P1DNF5_9DINO</name>
<feature type="region of interest" description="Disordered" evidence="1">
    <location>
        <begin position="90"/>
        <end position="231"/>
    </location>
</feature>
<dbReference type="AlphaFoldDB" id="A0A9P1DNF5"/>
<gene>
    <name evidence="2" type="ORF">C1SCF055_LOCUS37633</name>
</gene>